<feature type="compositionally biased region" description="Basic and acidic residues" evidence="1">
    <location>
        <begin position="144"/>
        <end position="153"/>
    </location>
</feature>
<protein>
    <recommendedName>
        <fullName evidence="2">Winged helix-turn helix domain-containing protein</fullName>
    </recommendedName>
</protein>
<feature type="domain" description="Winged helix-turn helix" evidence="2">
    <location>
        <begin position="102"/>
        <end position="154"/>
    </location>
</feature>
<evidence type="ECO:0000256" key="1">
    <source>
        <dbReference type="SAM" id="MobiDB-lite"/>
    </source>
</evidence>
<evidence type="ECO:0000313" key="3">
    <source>
        <dbReference type="EMBL" id="BBO79748.1"/>
    </source>
</evidence>
<organism evidence="3 4">
    <name type="scientific">Desulfosarcina ovata subsp. sediminis</name>
    <dbReference type="NCBI Taxonomy" id="885957"/>
    <lineage>
        <taxon>Bacteria</taxon>
        <taxon>Pseudomonadati</taxon>
        <taxon>Thermodesulfobacteriota</taxon>
        <taxon>Desulfobacteria</taxon>
        <taxon>Desulfobacterales</taxon>
        <taxon>Desulfosarcinaceae</taxon>
        <taxon>Desulfosarcina</taxon>
    </lineage>
</organism>
<dbReference type="Pfam" id="PF13592">
    <property type="entry name" value="HTH_33"/>
    <property type="match status" value="1"/>
</dbReference>
<dbReference type="InterPro" id="IPR009057">
    <property type="entry name" value="Homeodomain-like_sf"/>
</dbReference>
<sequence length="159" mass="18468">MINIEFSDQDLKTIKEERFSHPVRLVQLRMEVLWLKSQGLPHKQIKKLAGVSDNALTKYLRLYRDGGLDEIKRVNFYRPKSDLEEFSGTIEQYFRENPVASIAEAREKIEELTGIRRSKTQVGVFLKKLGLRYRKVGSVPSGADPDKQDEYKKKPLSQE</sequence>
<evidence type="ECO:0000313" key="4">
    <source>
        <dbReference type="Proteomes" id="UP000425960"/>
    </source>
</evidence>
<accession>A0A5K7ZC60</accession>
<dbReference type="Proteomes" id="UP000425960">
    <property type="component" value="Chromosome"/>
</dbReference>
<name>A0A5K7ZC60_9BACT</name>
<dbReference type="RefSeq" id="WP_155320867.1">
    <property type="nucleotide sequence ID" value="NZ_AP021876.1"/>
</dbReference>
<dbReference type="SUPFAM" id="SSF46689">
    <property type="entry name" value="Homeodomain-like"/>
    <property type="match status" value="1"/>
</dbReference>
<dbReference type="AlphaFoldDB" id="A0A5K7ZC60"/>
<feature type="region of interest" description="Disordered" evidence="1">
    <location>
        <begin position="136"/>
        <end position="159"/>
    </location>
</feature>
<evidence type="ECO:0000259" key="2">
    <source>
        <dbReference type="Pfam" id="PF13592"/>
    </source>
</evidence>
<dbReference type="KEGG" id="dov:DSCO28_03140"/>
<dbReference type="InterPro" id="IPR025959">
    <property type="entry name" value="Winged_HTH_dom"/>
</dbReference>
<dbReference type="EMBL" id="AP021876">
    <property type="protein sequence ID" value="BBO79748.1"/>
    <property type="molecule type" value="Genomic_DNA"/>
</dbReference>
<proteinExistence type="predicted"/>
<gene>
    <name evidence="3" type="ORF">DSCO28_03140</name>
</gene>
<reference evidence="3 4" key="1">
    <citation type="submission" date="2019-11" db="EMBL/GenBank/DDBJ databases">
        <title>Comparative genomics of hydrocarbon-degrading Desulfosarcina strains.</title>
        <authorList>
            <person name="Watanabe M."/>
            <person name="Kojima H."/>
            <person name="Fukui M."/>
        </authorList>
    </citation>
    <scope>NUCLEOTIDE SEQUENCE [LARGE SCALE GENOMIC DNA]</scope>
    <source>
        <strain evidence="3 4">28bB2T</strain>
    </source>
</reference>